<gene>
    <name evidence="2" type="ORF">B8W72_22470</name>
</gene>
<dbReference type="EMBL" id="NFSB01000086">
    <property type="protein sequence ID" value="OUM26940.1"/>
    <property type="molecule type" value="Genomic_DNA"/>
</dbReference>
<reference evidence="2 3" key="1">
    <citation type="submission" date="2017-05" db="EMBL/GenBank/DDBJ databases">
        <title>Whole genome sequence of Pseudomonas putida isolate 1312 commercialized as a biostimulant.</title>
        <authorList>
            <person name="Crovadore J."/>
            <person name="Blanc P."/>
            <person name="Chablais R."/>
            <person name="Cochard B."/>
            <person name="Grizard D."/>
            <person name="Lefort F."/>
        </authorList>
    </citation>
    <scope>NUCLEOTIDE SEQUENCE [LARGE SCALE GENOMIC DNA]</scope>
    <source>
        <strain evidence="2 3">1312</strain>
    </source>
</reference>
<name>A0A1Y3KSR2_PSEPU</name>
<organism evidence="2 3">
    <name type="scientific">Pseudomonas putida</name>
    <name type="common">Arthrobacter siderocapsulatus</name>
    <dbReference type="NCBI Taxonomy" id="303"/>
    <lineage>
        <taxon>Bacteria</taxon>
        <taxon>Pseudomonadati</taxon>
        <taxon>Pseudomonadota</taxon>
        <taxon>Gammaproteobacteria</taxon>
        <taxon>Pseudomonadales</taxon>
        <taxon>Pseudomonadaceae</taxon>
        <taxon>Pseudomonas</taxon>
    </lineage>
</organism>
<evidence type="ECO:0000259" key="1">
    <source>
        <dbReference type="PROSITE" id="PS50943"/>
    </source>
</evidence>
<dbReference type="SUPFAM" id="SSF47413">
    <property type="entry name" value="lambda repressor-like DNA-binding domains"/>
    <property type="match status" value="1"/>
</dbReference>
<proteinExistence type="predicted"/>
<dbReference type="AlphaFoldDB" id="A0A1Y3KSR2"/>
<evidence type="ECO:0000313" key="3">
    <source>
        <dbReference type="Proteomes" id="UP000196082"/>
    </source>
</evidence>
<dbReference type="InterPro" id="IPR010982">
    <property type="entry name" value="Lambda_DNA-bd_dom_sf"/>
</dbReference>
<dbReference type="Pfam" id="PF13560">
    <property type="entry name" value="HTH_31"/>
    <property type="match status" value="1"/>
</dbReference>
<accession>A0A1Y3KSR2</accession>
<dbReference type="Proteomes" id="UP000196082">
    <property type="component" value="Unassembled WGS sequence"/>
</dbReference>
<evidence type="ECO:0000313" key="2">
    <source>
        <dbReference type="EMBL" id="OUM26940.1"/>
    </source>
</evidence>
<protein>
    <recommendedName>
        <fullName evidence="1">HTH cro/C1-type domain-containing protein</fullName>
    </recommendedName>
</protein>
<dbReference type="InterPro" id="IPR001387">
    <property type="entry name" value="Cro/C1-type_HTH"/>
</dbReference>
<sequence>MEFAEAFGLTFRSLRVQLGLPQARFQSVAAISTLSRIERGVQVPTLPVIEGLAKILAIEPIVLLVLTAAMQDGSLEGKAVIERIESDLRRLNRMG</sequence>
<feature type="domain" description="HTH cro/C1-type" evidence="1">
    <location>
        <begin position="11"/>
        <end position="63"/>
    </location>
</feature>
<dbReference type="PROSITE" id="PS50943">
    <property type="entry name" value="HTH_CROC1"/>
    <property type="match status" value="1"/>
</dbReference>
<dbReference type="GO" id="GO:0003677">
    <property type="term" value="F:DNA binding"/>
    <property type="evidence" value="ECO:0007669"/>
    <property type="project" value="InterPro"/>
</dbReference>
<comment type="caution">
    <text evidence="2">The sequence shown here is derived from an EMBL/GenBank/DDBJ whole genome shotgun (WGS) entry which is preliminary data.</text>
</comment>
<dbReference type="SMART" id="SM00530">
    <property type="entry name" value="HTH_XRE"/>
    <property type="match status" value="1"/>
</dbReference>
<dbReference type="Gene3D" id="1.10.260.40">
    <property type="entry name" value="lambda repressor-like DNA-binding domains"/>
    <property type="match status" value="1"/>
</dbReference>
<dbReference type="CDD" id="cd00093">
    <property type="entry name" value="HTH_XRE"/>
    <property type="match status" value="1"/>
</dbReference>
<dbReference type="RefSeq" id="WP_086978018.1">
    <property type="nucleotide sequence ID" value="NZ_NFSB01000086.1"/>
</dbReference>